<evidence type="ECO:0000313" key="4">
    <source>
        <dbReference type="EMBL" id="KAJ5120316.1"/>
    </source>
</evidence>
<dbReference type="InterPro" id="IPR051750">
    <property type="entry name" value="Trans-sulfuration_enzymes"/>
</dbReference>
<dbReference type="Proteomes" id="UP001149079">
    <property type="component" value="Unassembled WGS sequence"/>
</dbReference>
<sequence>FFFTTYVRKLTKRVLERLGLAGVDGVSCIVSRCERALQESGAPGDAVVPVRFFQPERHSCEASWLEIHAIIYPTEYFGAAFTNWVNIGDGMSSRHAESCLTGFDYLQSDSSKPEFCTAPPKTLTAKGEPIPLLFTSGTFELECIKHDIATLLQPDDQDQALPSPNDVFLYPGGMSAINAVARALSDLGISSGVFGFGWLYTETVKILENRWPAIEIYKKSGDEELDRLEGCLKSGRQITALWVDVPSNPMLITPDMPRLRLANEYHYLILIDGTVGTFGNVDLLPYADVLMSSLTKMYSGYANVLVGSAVVNPRSSYYEKLHRQLTVSYEKPLFPGDIAVLHDNSRDFVHRVQVINRNAEIVAAKLAAHPAVERVNYPTVTTRPQYERIRRRDGRYGHLLSIIFRDNETDLRFYDAVNIFKGGSFGTVFTLSTPFAQLATDADRRRFEEAGIPSHIEWRM</sequence>
<evidence type="ECO:0000256" key="3">
    <source>
        <dbReference type="RuleBase" id="RU362118"/>
    </source>
</evidence>
<dbReference type="Pfam" id="PF01053">
    <property type="entry name" value="Cys_Met_Meta_PP"/>
    <property type="match status" value="1"/>
</dbReference>
<dbReference type="Gene3D" id="3.40.640.10">
    <property type="entry name" value="Type I PLP-dependent aspartate aminotransferase-like (Major domain)"/>
    <property type="match status" value="1"/>
</dbReference>
<evidence type="ECO:0000313" key="5">
    <source>
        <dbReference type="Proteomes" id="UP001149079"/>
    </source>
</evidence>
<dbReference type="GeneID" id="81409618"/>
<dbReference type="PANTHER" id="PTHR42699:SF1">
    <property type="entry name" value="CYSTATHIONINE GAMMA-SYNTHASE-RELATED"/>
    <property type="match status" value="1"/>
</dbReference>
<organism evidence="4 5">
    <name type="scientific">Penicillium bovifimosum</name>
    <dbReference type="NCBI Taxonomy" id="126998"/>
    <lineage>
        <taxon>Eukaryota</taxon>
        <taxon>Fungi</taxon>
        <taxon>Dikarya</taxon>
        <taxon>Ascomycota</taxon>
        <taxon>Pezizomycotina</taxon>
        <taxon>Eurotiomycetes</taxon>
        <taxon>Eurotiomycetidae</taxon>
        <taxon>Eurotiales</taxon>
        <taxon>Aspergillaceae</taxon>
        <taxon>Penicillium</taxon>
    </lineage>
</organism>
<feature type="non-terminal residue" evidence="4">
    <location>
        <position position="460"/>
    </location>
</feature>
<reference evidence="4" key="1">
    <citation type="submission" date="2022-11" db="EMBL/GenBank/DDBJ databases">
        <authorList>
            <person name="Petersen C."/>
        </authorList>
    </citation>
    <scope>NUCLEOTIDE SEQUENCE</scope>
    <source>
        <strain evidence="4">IBT 22155</strain>
    </source>
</reference>
<gene>
    <name evidence="4" type="ORF">N7515_009704</name>
</gene>
<dbReference type="InterPro" id="IPR015424">
    <property type="entry name" value="PyrdxlP-dep_Trfase"/>
</dbReference>
<reference evidence="4" key="2">
    <citation type="journal article" date="2023" name="IMA Fungus">
        <title>Comparative genomic study of the Penicillium genus elucidates a diverse pangenome and 15 lateral gene transfer events.</title>
        <authorList>
            <person name="Petersen C."/>
            <person name="Sorensen T."/>
            <person name="Nielsen M.R."/>
            <person name="Sondergaard T.E."/>
            <person name="Sorensen J.L."/>
            <person name="Fitzpatrick D.A."/>
            <person name="Frisvad J.C."/>
            <person name="Nielsen K.L."/>
        </authorList>
    </citation>
    <scope>NUCLEOTIDE SEQUENCE</scope>
    <source>
        <strain evidence="4">IBT 22155</strain>
    </source>
</reference>
<dbReference type="GO" id="GO:0003962">
    <property type="term" value="F:cystathionine gamma-synthase activity"/>
    <property type="evidence" value="ECO:0007669"/>
    <property type="project" value="TreeGrafter"/>
</dbReference>
<dbReference type="RefSeq" id="XP_056516820.1">
    <property type="nucleotide sequence ID" value="XM_056670447.1"/>
</dbReference>
<keyword evidence="2 3" id="KW-0663">Pyridoxal phosphate</keyword>
<dbReference type="InterPro" id="IPR015421">
    <property type="entry name" value="PyrdxlP-dep_Trfase_major"/>
</dbReference>
<comment type="similarity">
    <text evidence="3">Belongs to the trans-sulfuration enzymes family.</text>
</comment>
<accession>A0A9W9GHF2</accession>
<dbReference type="AlphaFoldDB" id="A0A9W9GHF2"/>
<dbReference type="GO" id="GO:0030170">
    <property type="term" value="F:pyridoxal phosphate binding"/>
    <property type="evidence" value="ECO:0007669"/>
    <property type="project" value="InterPro"/>
</dbReference>
<dbReference type="InterPro" id="IPR000277">
    <property type="entry name" value="Cys/Met-Metab_PyrdxlP-dep_enz"/>
</dbReference>
<dbReference type="Gene3D" id="3.90.1150.10">
    <property type="entry name" value="Aspartate Aminotransferase, domain 1"/>
    <property type="match status" value="1"/>
</dbReference>
<evidence type="ECO:0000256" key="1">
    <source>
        <dbReference type="ARBA" id="ARBA00001933"/>
    </source>
</evidence>
<comment type="caution">
    <text evidence="4">The sequence shown here is derived from an EMBL/GenBank/DDBJ whole genome shotgun (WGS) entry which is preliminary data.</text>
</comment>
<dbReference type="EMBL" id="JAPQKL010000008">
    <property type="protein sequence ID" value="KAJ5120316.1"/>
    <property type="molecule type" value="Genomic_DNA"/>
</dbReference>
<name>A0A9W9GHF2_9EURO</name>
<comment type="cofactor">
    <cofactor evidence="1 3">
        <name>pyridoxal 5'-phosphate</name>
        <dbReference type="ChEBI" id="CHEBI:597326"/>
    </cofactor>
</comment>
<evidence type="ECO:0000256" key="2">
    <source>
        <dbReference type="ARBA" id="ARBA00022898"/>
    </source>
</evidence>
<dbReference type="PANTHER" id="PTHR42699">
    <property type="match status" value="1"/>
</dbReference>
<dbReference type="SUPFAM" id="SSF53383">
    <property type="entry name" value="PLP-dependent transferases"/>
    <property type="match status" value="1"/>
</dbReference>
<proteinExistence type="inferred from homology"/>
<keyword evidence="4" id="KW-0808">Transferase</keyword>
<keyword evidence="5" id="KW-1185">Reference proteome</keyword>
<dbReference type="GO" id="GO:0019346">
    <property type="term" value="P:transsulfuration"/>
    <property type="evidence" value="ECO:0007669"/>
    <property type="project" value="InterPro"/>
</dbReference>
<dbReference type="OrthoDB" id="10047078at2759"/>
<dbReference type="InterPro" id="IPR015422">
    <property type="entry name" value="PyrdxlP-dep_Trfase_small"/>
</dbReference>
<protein>
    <submittedName>
        <fullName evidence="4">Pyridoxal phosphate-dependent transferase major region subdomain 2</fullName>
    </submittedName>
</protein>